<evidence type="ECO:0000313" key="9">
    <source>
        <dbReference type="EMBL" id="KAF9679108.1"/>
    </source>
</evidence>
<accession>A0A835K0Y5</accession>
<evidence type="ECO:0000313" key="10">
    <source>
        <dbReference type="Proteomes" id="UP000657918"/>
    </source>
</evidence>
<dbReference type="PANTHER" id="PTHR10108:SF968">
    <property type="entry name" value="METHYLTRANSFERASE PMT19-RELATED"/>
    <property type="match status" value="1"/>
</dbReference>
<keyword evidence="10" id="KW-1185">Reference proteome</keyword>
<dbReference type="EC" id="2.1.1.-" evidence="8"/>
<dbReference type="GO" id="GO:0032259">
    <property type="term" value="P:methylation"/>
    <property type="evidence" value="ECO:0007669"/>
    <property type="project" value="UniProtKB-KW"/>
</dbReference>
<evidence type="ECO:0000256" key="6">
    <source>
        <dbReference type="ARBA" id="ARBA00023180"/>
    </source>
</evidence>
<dbReference type="InterPro" id="IPR029063">
    <property type="entry name" value="SAM-dependent_MTases_sf"/>
</dbReference>
<protein>
    <recommendedName>
        <fullName evidence="8">Methyltransferase</fullName>
        <ecNumber evidence="8">2.1.1.-</ecNumber>
    </recommendedName>
</protein>
<keyword evidence="6 8" id="KW-0325">Glycoprotein</keyword>
<dbReference type="Gene3D" id="3.40.50.150">
    <property type="entry name" value="Vaccinia Virus protein VP39"/>
    <property type="match status" value="1"/>
</dbReference>
<comment type="caution">
    <text evidence="9">The sequence shown here is derived from an EMBL/GenBank/DDBJ whole genome shotgun (WGS) entry which is preliminary data.</text>
</comment>
<dbReference type="InterPro" id="IPR004159">
    <property type="entry name" value="Put_SAM_MeTrfase"/>
</dbReference>
<dbReference type="OrthoDB" id="2013972at2759"/>
<keyword evidence="5 8" id="KW-0812">Transmembrane</keyword>
<dbReference type="CDD" id="cd02440">
    <property type="entry name" value="AdoMet_MTases"/>
    <property type="match status" value="1"/>
</dbReference>
<gene>
    <name evidence="9" type="ORF">SADUNF_Sadunf07G0105700</name>
</gene>
<evidence type="ECO:0000256" key="8">
    <source>
        <dbReference type="RuleBase" id="RU366043"/>
    </source>
</evidence>
<sequence length="570" mass="65187">MAKLNPLKHPLLKYFISVLLVSLSHILGIYTNSNNSTSPPLQEQKQPLNCHKLNFSLSVLDFETHHTLPLPQEPLKNLQFFNFCPPNFTNYCPCHDPSRETDFTAESFFSRERHCPEPYEKLQCLVPRPAAYKRPFSWPKSRDYAWFKNLPFKKLGEVKKTQNWVRLEGDLLVFPGGGTSFRKGVKVYVDEIKRFVPLRSGSIRTVLDVGCGVASFGAHLMDYNILTMSLAPSDKHEAQVQLALERGVPAMLDGLYLMEIDRVLRPGGYWIFSGPPINWKATYKGSEVRAQELEQEQARLEDLAVRLCWKKVAEKGAIAVWRKPNNHIHCIIKSRIWKSARFCINSDPDAGWNKKMEPCITPLLNVTDIHDISGGSLEKWPKRLNIAPPRTKIEGISGAAFEEDNQLWKRRVRYYGIILKSLTKGRYRNIMDMNAGIGGFAAALIQYPVWVMNVLPYDAKQNNLSIVYDRGLIGTYMNWCEAFSTYPRTYDLIHAHGVFSMYMDKCSIPDILLEMHRILRPEGAVIIRDHVDTIVAVKGIAEKMRWNGRVLHSENGAFHPEKILLIDTSD</sequence>
<evidence type="ECO:0000256" key="1">
    <source>
        <dbReference type="ARBA" id="ARBA00004606"/>
    </source>
</evidence>
<dbReference type="Pfam" id="PF03141">
    <property type="entry name" value="Methyltransf_29"/>
    <property type="match status" value="2"/>
</dbReference>
<dbReference type="GO" id="GO:0005768">
    <property type="term" value="C:endosome"/>
    <property type="evidence" value="ECO:0007669"/>
    <property type="project" value="TreeGrafter"/>
</dbReference>
<dbReference type="GO" id="GO:0005802">
    <property type="term" value="C:trans-Golgi network"/>
    <property type="evidence" value="ECO:0007669"/>
    <property type="project" value="TreeGrafter"/>
</dbReference>
<evidence type="ECO:0000256" key="7">
    <source>
        <dbReference type="ARBA" id="ARBA00037847"/>
    </source>
</evidence>
<evidence type="ECO:0000256" key="5">
    <source>
        <dbReference type="ARBA" id="ARBA00022968"/>
    </source>
</evidence>
<dbReference type="SUPFAM" id="SSF53335">
    <property type="entry name" value="S-adenosyl-L-methionine-dependent methyltransferases"/>
    <property type="match status" value="2"/>
</dbReference>
<name>A0A835K0Y5_9ROSI</name>
<reference evidence="9 10" key="1">
    <citation type="submission" date="2020-10" db="EMBL/GenBank/DDBJ databases">
        <title>Plant Genome Project.</title>
        <authorList>
            <person name="Zhang R.-G."/>
        </authorList>
    </citation>
    <scope>NUCLEOTIDE SEQUENCE [LARGE SCALE GENOMIC DNA]</scope>
    <source>
        <strain evidence="9">FAFU-HL-1</strain>
        <tissue evidence="9">Leaf</tissue>
    </source>
</reference>
<keyword evidence="5 8" id="KW-0735">Signal-anchor</keyword>
<dbReference type="PANTHER" id="PTHR10108">
    <property type="entry name" value="SAM-DEPENDENT METHYLTRANSFERASE"/>
    <property type="match status" value="1"/>
</dbReference>
<keyword evidence="4 8" id="KW-0808">Transferase</keyword>
<dbReference type="AlphaFoldDB" id="A0A835K0Y5"/>
<dbReference type="EMBL" id="JADGMS010000007">
    <property type="protein sequence ID" value="KAF9679108.1"/>
    <property type="molecule type" value="Genomic_DNA"/>
</dbReference>
<keyword evidence="3 8" id="KW-0489">Methyltransferase</keyword>
<dbReference type="GO" id="GO:0008168">
    <property type="term" value="F:methyltransferase activity"/>
    <property type="evidence" value="ECO:0007669"/>
    <property type="project" value="UniProtKB-UniRule"/>
</dbReference>
<evidence type="ECO:0000256" key="2">
    <source>
        <dbReference type="ARBA" id="ARBA00008361"/>
    </source>
</evidence>
<dbReference type="Proteomes" id="UP000657918">
    <property type="component" value="Unassembled WGS sequence"/>
</dbReference>
<dbReference type="GO" id="GO:0016020">
    <property type="term" value="C:membrane"/>
    <property type="evidence" value="ECO:0007669"/>
    <property type="project" value="UniProtKB-SubCell"/>
</dbReference>
<proteinExistence type="inferred from homology"/>
<comment type="similarity">
    <text evidence="2 8">Belongs to the methyltransferase superfamily.</text>
</comment>
<evidence type="ECO:0000256" key="3">
    <source>
        <dbReference type="ARBA" id="ARBA00022603"/>
    </source>
</evidence>
<organism evidence="9 10">
    <name type="scientific">Salix dunnii</name>
    <dbReference type="NCBI Taxonomy" id="1413687"/>
    <lineage>
        <taxon>Eukaryota</taxon>
        <taxon>Viridiplantae</taxon>
        <taxon>Streptophyta</taxon>
        <taxon>Embryophyta</taxon>
        <taxon>Tracheophyta</taxon>
        <taxon>Spermatophyta</taxon>
        <taxon>Magnoliopsida</taxon>
        <taxon>eudicotyledons</taxon>
        <taxon>Gunneridae</taxon>
        <taxon>Pentapetalae</taxon>
        <taxon>rosids</taxon>
        <taxon>fabids</taxon>
        <taxon>Malpighiales</taxon>
        <taxon>Salicaceae</taxon>
        <taxon>Saliceae</taxon>
        <taxon>Salix</taxon>
    </lineage>
</organism>
<comment type="subcellular location">
    <subcellularLocation>
        <location evidence="7">Endomembrane system</location>
        <topology evidence="7">Single-pass membrane protein</topology>
    </subcellularLocation>
    <subcellularLocation>
        <location evidence="1 8">Membrane</location>
        <topology evidence="1 8">Single-pass type II membrane protein</topology>
    </subcellularLocation>
</comment>
<evidence type="ECO:0000256" key="4">
    <source>
        <dbReference type="ARBA" id="ARBA00022679"/>
    </source>
</evidence>